<name>A0A819B3L8_9BILA</name>
<dbReference type="PANTHER" id="PTHR45749:SF21">
    <property type="entry name" value="DUF4371 DOMAIN-CONTAINING PROTEIN"/>
    <property type="match status" value="1"/>
</dbReference>
<proteinExistence type="predicted"/>
<protein>
    <recommendedName>
        <fullName evidence="1">DUF4371 domain-containing protein</fullName>
    </recommendedName>
</protein>
<gene>
    <name evidence="2" type="ORF">OTI717_LOCUS17772</name>
</gene>
<dbReference type="PANTHER" id="PTHR45749">
    <property type="match status" value="1"/>
</dbReference>
<comment type="caution">
    <text evidence="2">The sequence shown here is derived from an EMBL/GenBank/DDBJ whole genome shotgun (WGS) entry which is preliminary data.</text>
</comment>
<accession>A0A819B3L8</accession>
<evidence type="ECO:0000259" key="1">
    <source>
        <dbReference type="Pfam" id="PF14291"/>
    </source>
</evidence>
<dbReference type="Pfam" id="PF14291">
    <property type="entry name" value="DUF4371"/>
    <property type="match status" value="1"/>
</dbReference>
<dbReference type="Proteomes" id="UP000663823">
    <property type="component" value="Unassembled WGS sequence"/>
</dbReference>
<evidence type="ECO:0000313" key="2">
    <source>
        <dbReference type="EMBL" id="CAF3792015.1"/>
    </source>
</evidence>
<dbReference type="InterPro" id="IPR012337">
    <property type="entry name" value="RNaseH-like_sf"/>
</dbReference>
<evidence type="ECO:0000313" key="3">
    <source>
        <dbReference type="Proteomes" id="UP000663823"/>
    </source>
</evidence>
<feature type="domain" description="DUF4371" evidence="1">
    <location>
        <begin position="12"/>
        <end position="191"/>
    </location>
</feature>
<dbReference type="SUPFAM" id="SSF53098">
    <property type="entry name" value="Ribonuclease H-like"/>
    <property type="match status" value="1"/>
</dbReference>
<reference evidence="2" key="1">
    <citation type="submission" date="2021-02" db="EMBL/GenBank/DDBJ databases">
        <authorList>
            <person name="Nowell W R."/>
        </authorList>
    </citation>
    <scope>NUCLEOTIDE SEQUENCE</scope>
</reference>
<dbReference type="EMBL" id="CAJOAX010002379">
    <property type="protein sequence ID" value="CAF3792015.1"/>
    <property type="molecule type" value="Genomic_DNA"/>
</dbReference>
<sequence length="254" mass="29583">MSSIANHRLATQKEESVFKINKKIIETFFDCTLFLAKQCIVFRRDPQEHGNFIQLINLLRRCDPLLDSLFNEENFKSHYVTYTSARSQDEFLEQIGIFVISSIVQQVQNAPFYSIMIDSTPDCSHREIYSLILRYVDVGLNVHERVIRLNELPSKTGQSICDFILDTLNHYEISTDCLIVQCYDNAPNMSGSRRRTQSFMKIALKRDIIHIQCCGHPENLAVKHACECSTEYIHFFNLIEEIYIFFTSSIIIYL</sequence>
<organism evidence="2 3">
    <name type="scientific">Rotaria sordida</name>
    <dbReference type="NCBI Taxonomy" id="392033"/>
    <lineage>
        <taxon>Eukaryota</taxon>
        <taxon>Metazoa</taxon>
        <taxon>Spiralia</taxon>
        <taxon>Gnathifera</taxon>
        <taxon>Rotifera</taxon>
        <taxon>Eurotatoria</taxon>
        <taxon>Bdelloidea</taxon>
        <taxon>Philodinida</taxon>
        <taxon>Philodinidae</taxon>
        <taxon>Rotaria</taxon>
    </lineage>
</organism>
<dbReference type="AlphaFoldDB" id="A0A819B3L8"/>
<dbReference type="InterPro" id="IPR025398">
    <property type="entry name" value="DUF4371"/>
</dbReference>